<keyword evidence="3" id="KW-1185">Reference proteome</keyword>
<sequence length="690" mass="77386">MLLVYYDVRFNGNFLVKFELYIMKQSAYAVSQLSAVCDIRYKFGQLLRSCLEEAVGEIAVQEICRMTAGSTMGSPGSANTLAQMVAAKVRHSGEYVAFEKNLDQCVRAAAFSLTSESHQYMGGMRSSWIHPSTHTDCSFLSDSEDCEEQFAFLSVEQLHQVAKDLEPQRPLVVRRKAFRALSTAMASDISSGESWGFMRLALQSALSDPDSELREQSLHLHARIFTGASSVICKEIYISLALQLRNEAFSLPRLSSPGGELNLTNPRLQFYLRKVRLLNEFQKHLPSFWLRAPAVLMEEVIEYTLELLCTSSTSSDVGVIQPLLFLALLDSRAFWFQLWAHSFHSRQVLLGLLRTRFSSLVGSAVGYCLNYYKALQAGHRRRTRAREIISLQDQQLVLFTHSLSLLQSLMLYKHGRDMFPLAAIGRDAPVSVSDIVTLWVRILITASGSRETKMLGTQEFLFDMLRTLCKRRTNGGASLLPVATLPILLSPLLMALRHPMEAWSFERLHYIGDLLSCLANFNCGLSLLMHVPKDGPCPAKLVVEFSMKALSAHRLFSRLPSFCTMSCTALLDPFLAVCRCLAGSPTGLKFLELQKYPVCLSKTWREVSGWLERHLKSVARDVFWHKHLELISRMEEIVLQSLLSLAGTPCGLLLLQQSGALNAAVCRTFSRHTSALHVRDTSVNVIKTLP</sequence>
<proteinExistence type="predicted"/>
<reference evidence="2" key="1">
    <citation type="submission" date="2025-08" db="UniProtKB">
        <authorList>
            <consortium name="Ensembl"/>
        </authorList>
    </citation>
    <scope>IDENTIFICATION</scope>
</reference>
<dbReference type="OMA" id="HARIFTG"/>
<dbReference type="Pfam" id="PF14961">
    <property type="entry name" value="BROMI"/>
    <property type="match status" value="1"/>
</dbReference>
<dbReference type="InterPro" id="IPR032735">
    <property type="entry name" value="BROMI_M"/>
</dbReference>
<reference evidence="2" key="2">
    <citation type="submission" date="2025-09" db="UniProtKB">
        <authorList>
            <consortium name="Ensembl"/>
        </authorList>
    </citation>
    <scope>IDENTIFICATION</scope>
</reference>
<evidence type="ECO:0000259" key="1">
    <source>
        <dbReference type="Pfam" id="PF14961"/>
    </source>
</evidence>
<evidence type="ECO:0000313" key="3">
    <source>
        <dbReference type="Proteomes" id="UP000694388"/>
    </source>
</evidence>
<protein>
    <recommendedName>
        <fullName evidence="1">BROMI middle region domain-containing protein</fullName>
    </recommendedName>
</protein>
<dbReference type="AlphaFoldDB" id="A0A8C4R1S7"/>
<accession>A0A8C4R1S7</accession>
<dbReference type="Proteomes" id="UP000694388">
    <property type="component" value="Unplaced"/>
</dbReference>
<evidence type="ECO:0000313" key="2">
    <source>
        <dbReference type="Ensembl" id="ENSEBUP00000023701.1"/>
    </source>
</evidence>
<feature type="domain" description="BROMI middle region" evidence="1">
    <location>
        <begin position="156"/>
        <end position="679"/>
    </location>
</feature>
<dbReference type="Ensembl" id="ENSEBUT00000024277.1">
    <property type="protein sequence ID" value="ENSEBUP00000023701.1"/>
    <property type="gene ID" value="ENSEBUG00000014605.1"/>
</dbReference>
<name>A0A8C4R1S7_EPTBU</name>
<organism evidence="2 3">
    <name type="scientific">Eptatretus burgeri</name>
    <name type="common">Inshore hagfish</name>
    <dbReference type="NCBI Taxonomy" id="7764"/>
    <lineage>
        <taxon>Eukaryota</taxon>
        <taxon>Metazoa</taxon>
        <taxon>Chordata</taxon>
        <taxon>Craniata</taxon>
        <taxon>Vertebrata</taxon>
        <taxon>Cyclostomata</taxon>
        <taxon>Myxini</taxon>
        <taxon>Myxiniformes</taxon>
        <taxon>Myxinidae</taxon>
        <taxon>Eptatretinae</taxon>
        <taxon>Eptatretus</taxon>
    </lineage>
</organism>